<feature type="domain" description="Plastocyanin-like" evidence="7">
    <location>
        <begin position="13"/>
        <end position="148"/>
    </location>
</feature>
<keyword evidence="9" id="KW-1185">Reference proteome</keyword>
<evidence type="ECO:0000256" key="4">
    <source>
        <dbReference type="ARBA" id="ARBA00023002"/>
    </source>
</evidence>
<dbReference type="EC" id="1.10.3.3" evidence="8"/>
<dbReference type="PROSITE" id="PS00079">
    <property type="entry name" value="MULTICOPPER_OXIDASE1"/>
    <property type="match status" value="1"/>
</dbReference>
<gene>
    <name evidence="8" type="primary">AURL2_2</name>
    <name evidence="8" type="ORF">QQS21_000389</name>
</gene>
<evidence type="ECO:0000313" key="9">
    <source>
        <dbReference type="Proteomes" id="UP001251528"/>
    </source>
</evidence>
<protein>
    <submittedName>
        <fullName evidence="8">Multicopper oxidase aurL2</fullName>
        <ecNumber evidence="8">1.10.3.3</ecNumber>
    </submittedName>
</protein>
<dbReference type="PANTHER" id="PTHR11709">
    <property type="entry name" value="MULTI-COPPER OXIDASE"/>
    <property type="match status" value="1"/>
</dbReference>
<keyword evidence="4 8" id="KW-0560">Oxidoreductase</keyword>
<evidence type="ECO:0000259" key="7">
    <source>
        <dbReference type="Pfam" id="PF07731"/>
    </source>
</evidence>
<proteinExistence type="inferred from homology"/>
<dbReference type="Gene3D" id="2.60.40.420">
    <property type="entry name" value="Cupredoxins - blue copper proteins"/>
    <property type="match status" value="1"/>
</dbReference>
<dbReference type="SUPFAM" id="SSF49503">
    <property type="entry name" value="Cupredoxins"/>
    <property type="match status" value="1"/>
</dbReference>
<evidence type="ECO:0000256" key="5">
    <source>
        <dbReference type="ARBA" id="ARBA00023008"/>
    </source>
</evidence>
<keyword evidence="6" id="KW-0325">Glycoprotein</keyword>
<organism evidence="8 9">
    <name type="scientific">Conoideocrella luteorostrata</name>
    <dbReference type="NCBI Taxonomy" id="1105319"/>
    <lineage>
        <taxon>Eukaryota</taxon>
        <taxon>Fungi</taxon>
        <taxon>Dikarya</taxon>
        <taxon>Ascomycota</taxon>
        <taxon>Pezizomycotina</taxon>
        <taxon>Sordariomycetes</taxon>
        <taxon>Hypocreomycetidae</taxon>
        <taxon>Hypocreales</taxon>
        <taxon>Clavicipitaceae</taxon>
        <taxon>Conoideocrella</taxon>
    </lineage>
</organism>
<dbReference type="EMBL" id="JASWJB010000004">
    <property type="protein sequence ID" value="KAK2616566.1"/>
    <property type="molecule type" value="Genomic_DNA"/>
</dbReference>
<dbReference type="PROSITE" id="PS00080">
    <property type="entry name" value="MULTICOPPER_OXIDASE2"/>
    <property type="match status" value="1"/>
</dbReference>
<keyword evidence="3" id="KW-0732">Signal</keyword>
<keyword evidence="5" id="KW-0186">Copper</keyword>
<keyword evidence="2" id="KW-0479">Metal-binding</keyword>
<evidence type="ECO:0000313" key="8">
    <source>
        <dbReference type="EMBL" id="KAK2616566.1"/>
    </source>
</evidence>
<sequence>MSNRVPYLVQVYLTGESPNYELAMKNGGFDTDSKTFPAQVGEVLDIVWASNSGPTGGFDFHPMHIHGDHAWDLGSGDGTYNAEENEKRFEKATPLRRDTTILYRYRKSGAPHQTAGWRAWRIRVTEDNVGAWMMHCHIAQHAVMGMNTIWMFGDAAALRKKFPAAPYLEGYLNFGGSAYGGHDRNPQVYHFLPEDDELDKQS</sequence>
<dbReference type="InterPro" id="IPR008972">
    <property type="entry name" value="Cupredoxin"/>
</dbReference>
<dbReference type="Pfam" id="PF07731">
    <property type="entry name" value="Cu-oxidase_2"/>
    <property type="match status" value="1"/>
</dbReference>
<name>A0AAJ0G2Q1_9HYPO</name>
<dbReference type="InterPro" id="IPR002355">
    <property type="entry name" value="Cu_oxidase_Cu_BS"/>
</dbReference>
<evidence type="ECO:0000256" key="3">
    <source>
        <dbReference type="ARBA" id="ARBA00022729"/>
    </source>
</evidence>
<evidence type="ECO:0000256" key="1">
    <source>
        <dbReference type="ARBA" id="ARBA00010609"/>
    </source>
</evidence>
<dbReference type="Proteomes" id="UP001251528">
    <property type="component" value="Unassembled WGS sequence"/>
</dbReference>
<dbReference type="GO" id="GO:0005507">
    <property type="term" value="F:copper ion binding"/>
    <property type="evidence" value="ECO:0007669"/>
    <property type="project" value="InterPro"/>
</dbReference>
<accession>A0AAJ0G2Q1</accession>
<dbReference type="AlphaFoldDB" id="A0AAJ0G2Q1"/>
<dbReference type="GO" id="GO:0008447">
    <property type="term" value="F:L-ascorbate oxidase activity"/>
    <property type="evidence" value="ECO:0007669"/>
    <property type="project" value="UniProtKB-EC"/>
</dbReference>
<evidence type="ECO:0000256" key="6">
    <source>
        <dbReference type="ARBA" id="ARBA00023180"/>
    </source>
</evidence>
<dbReference type="InterPro" id="IPR033138">
    <property type="entry name" value="Cu_oxidase_CS"/>
</dbReference>
<reference evidence="8" key="1">
    <citation type="submission" date="2023-06" db="EMBL/GenBank/DDBJ databases">
        <title>Conoideocrella luteorostrata (Hypocreales: Clavicipitaceae), a potential biocontrol fungus for elongate hemlock scale in United States Christmas tree production areas.</title>
        <authorList>
            <person name="Barrett H."/>
            <person name="Lovett B."/>
            <person name="Macias A.M."/>
            <person name="Stajich J.E."/>
            <person name="Kasson M.T."/>
        </authorList>
    </citation>
    <scope>NUCLEOTIDE SEQUENCE</scope>
    <source>
        <strain evidence="8">ARSEF 14590</strain>
    </source>
</reference>
<dbReference type="InterPro" id="IPR045087">
    <property type="entry name" value="Cu-oxidase_fam"/>
</dbReference>
<comment type="similarity">
    <text evidence="1">Belongs to the multicopper oxidase family.</text>
</comment>
<comment type="caution">
    <text evidence="8">The sequence shown here is derived from an EMBL/GenBank/DDBJ whole genome shotgun (WGS) entry which is preliminary data.</text>
</comment>
<dbReference type="InterPro" id="IPR011706">
    <property type="entry name" value="Cu-oxidase_C"/>
</dbReference>
<evidence type="ECO:0000256" key="2">
    <source>
        <dbReference type="ARBA" id="ARBA00022723"/>
    </source>
</evidence>
<dbReference type="PANTHER" id="PTHR11709:SF394">
    <property type="entry name" value="FI03373P-RELATED"/>
    <property type="match status" value="1"/>
</dbReference>